<dbReference type="KEGG" id="pyc:TQ32_00255"/>
<proteinExistence type="predicted"/>
<dbReference type="Proteomes" id="UP000070587">
    <property type="component" value="Chromosome"/>
</dbReference>
<dbReference type="PATRIC" id="fig|1609559.3.peg.53"/>
<dbReference type="AlphaFoldDB" id="A0A127B8Z5"/>
<organism evidence="1 2">
    <name type="scientific">Pyrococcus kukulkanii</name>
    <dbReference type="NCBI Taxonomy" id="1609559"/>
    <lineage>
        <taxon>Archaea</taxon>
        <taxon>Methanobacteriati</taxon>
        <taxon>Methanobacteriota</taxon>
        <taxon>Thermococci</taxon>
        <taxon>Thermococcales</taxon>
        <taxon>Thermococcaceae</taxon>
        <taxon>Pyrococcus</taxon>
    </lineage>
</organism>
<dbReference type="EMBL" id="CP010835">
    <property type="protein sequence ID" value="AMM53096.1"/>
    <property type="molecule type" value="Genomic_DNA"/>
</dbReference>
<protein>
    <submittedName>
        <fullName evidence="1">Uncharacterized protein</fullName>
    </submittedName>
</protein>
<name>A0A127B8Z5_9EURY</name>
<gene>
    <name evidence="1" type="ORF">TQ32_00255</name>
</gene>
<reference evidence="1 2" key="2">
    <citation type="journal article" date="2016" name="Int. J. Syst. Evol. Microbiol.">
        <title>Pyrococcus kukulkanii sp. nov., a hyperthermophilic, piezophilic archaeon isolated from a deep-sea hydrothermal vent.</title>
        <authorList>
            <person name="Callac N."/>
            <person name="Oger P."/>
            <person name="Lesongeur F."/>
            <person name="Rattray J.E."/>
            <person name="Vannier P."/>
            <person name="Michoud G."/>
            <person name="Beauverger M."/>
            <person name="Gayet N."/>
            <person name="Rouxel O."/>
            <person name="Jebbar M."/>
            <person name="Godfroy A."/>
        </authorList>
    </citation>
    <scope>NUCLEOTIDE SEQUENCE [LARGE SCALE GENOMIC DNA]</scope>
    <source>
        <strain evidence="1 2">NCB100</strain>
    </source>
</reference>
<evidence type="ECO:0000313" key="2">
    <source>
        <dbReference type="Proteomes" id="UP000070587"/>
    </source>
</evidence>
<dbReference type="STRING" id="1609559.TQ32_00255"/>
<reference evidence="2" key="1">
    <citation type="submission" date="2015-02" db="EMBL/GenBank/DDBJ databases">
        <title>Pyrococcus kukulkanii sp. nov., a novel hyperthermophilic archaeon isolated from a deep-sea hydrothermal vent at the Guaymas Basin.</title>
        <authorList>
            <person name="Oger P.M."/>
            <person name="Callac N."/>
            <person name="Jebbar M."/>
            <person name="Godfroy A."/>
        </authorList>
    </citation>
    <scope>NUCLEOTIDE SEQUENCE [LARGE SCALE GENOMIC DNA]</scope>
    <source>
        <strain evidence="2">NCB100</strain>
    </source>
</reference>
<accession>A0A127B8Z5</accession>
<sequence length="1014" mass="114145">MVILILMVSVSQAMEEGFVLASAAEDPYKEFWDILYREADLVVQLNKTGDGNIAKELINNSRRGAENAANISSSIWIALQELKKSGVKLYYTEDELRKMAEDIKRNGLPQETVKALKEQGWTDSEIKALEEYIAENADKIRGDFDMGEFLLNMSRAFIAAGFKYNYYETWALKRWLWTNPKELPELKPGTETMNPLLAEEWMTFMSSKTIEEKLLAIEKLQNKIIEIVSKGNVDYIENGGIVFEYRSTKERDQSIRQDSIGTITLPKPKIPSPIIPSPTPTTNKYYWPTALEAYRTAAEIRTLLLGIKYGNGDRKLEEMLRNRISDLRSELKVYKVFTSPSLISPFNVEKEGKLSVEVKAIADEITTSYVRYHLKIILRAKDNDVYVSKIKVNGTGLSFEKDVDLLVHNNEDEIIETEISKEVYGEISNTVKVKGKVEITYSPIYGSTPTLSITSQSSEEKVKIVEYSKDFELEEHDIDPKNVSVKLVVDPNPARTWENVKLKLKIRNDNEKSISGVYQVKIAMPDSGTIEYTGSVTVNGGTEKVLLLEPIEYSKPGMYSYLVSFKFGDFLVMDNGSIKVIQDSGDSSSQTLEIMSVEFSPSIPRVSNLANVIVKVKTSTAKTVKVELMIDGEKVASQEGQVNGERNFILPWRPQASGEHEWVVYLYERVANNKYLQRNSESGKILVASADSQFAIRLYASPRELNGGGEVIFSVKVWNYGNDRVSLKGFVSDGDGAVVKNIDWTGVPANAQNYTVTTFTLTVYGVGEHKYKLFLDNYDGQPNGKGEEHWSEVTVEVRPMNGTGLKQISSECDDVYFDFKDHAYRATLSCRVYLHNSNSRDEIRIRDIAVLNSYSLGDLENMPAGSLNTGEWSINPSSFTIPAQTTKIVHFNLPLEISPWIPISVADATEVVLKDGEFITVEIPYTLGYSYDENTWTHFSGEIYDTIQVKMDTKTVATDYVLSGVMAVIDPNTAISFSVGSFKFSGIKITMKLGFDPWAFVWNGFLKPYILEHT</sequence>
<evidence type="ECO:0000313" key="1">
    <source>
        <dbReference type="EMBL" id="AMM53096.1"/>
    </source>
</evidence>